<feature type="compositionally biased region" description="Polar residues" evidence="3">
    <location>
        <begin position="646"/>
        <end position="658"/>
    </location>
</feature>
<feature type="compositionally biased region" description="Polar residues" evidence="3">
    <location>
        <begin position="696"/>
        <end position="711"/>
    </location>
</feature>
<evidence type="ECO:0000256" key="2">
    <source>
        <dbReference type="SAM" id="Coils"/>
    </source>
</evidence>
<feature type="compositionally biased region" description="Polar residues" evidence="3">
    <location>
        <begin position="1587"/>
        <end position="1598"/>
    </location>
</feature>
<feature type="region of interest" description="Disordered" evidence="3">
    <location>
        <begin position="924"/>
        <end position="955"/>
    </location>
</feature>
<feature type="compositionally biased region" description="Polar residues" evidence="3">
    <location>
        <begin position="1181"/>
        <end position="1196"/>
    </location>
</feature>
<protein>
    <submittedName>
        <fullName evidence="5">Protein MODIFIER OF SNC1 1</fullName>
    </submittedName>
</protein>
<feature type="compositionally biased region" description="Polar residues" evidence="3">
    <location>
        <begin position="179"/>
        <end position="191"/>
    </location>
</feature>
<evidence type="ECO:0000313" key="5">
    <source>
        <dbReference type="EMBL" id="JAT65198.1"/>
    </source>
</evidence>
<evidence type="ECO:0000256" key="1">
    <source>
        <dbReference type="ARBA" id="ARBA00022553"/>
    </source>
</evidence>
<dbReference type="Pfam" id="PF07001">
    <property type="entry name" value="BAT2_N"/>
    <property type="match status" value="1"/>
</dbReference>
<feature type="compositionally biased region" description="Basic and acidic residues" evidence="3">
    <location>
        <begin position="495"/>
        <end position="511"/>
    </location>
</feature>
<feature type="compositionally biased region" description="Low complexity" evidence="3">
    <location>
        <begin position="211"/>
        <end position="223"/>
    </location>
</feature>
<feature type="region of interest" description="Disordered" evidence="3">
    <location>
        <begin position="975"/>
        <end position="1018"/>
    </location>
</feature>
<evidence type="ECO:0000256" key="3">
    <source>
        <dbReference type="SAM" id="MobiDB-lite"/>
    </source>
</evidence>
<feature type="compositionally biased region" description="Basic residues" evidence="3">
    <location>
        <begin position="1004"/>
        <end position="1016"/>
    </location>
</feature>
<dbReference type="PANTHER" id="PTHR34805:SF1">
    <property type="entry name" value="PROTEIN MODIFIER OF SNC1 1"/>
    <property type="match status" value="1"/>
</dbReference>
<keyword evidence="2" id="KW-0175">Coiled coil</keyword>
<sequence>MASSMVTGDRRWGQTRKSGMTVLGKVPKPINLPSQRLENHGLDPNVEIVPKGTLTWGNRPSLTTPNAWGSSSVSSTNTDGSTVSPSGLSGRPSSAGSFTRPSTAASDRSHQAVSGAWGPNSRPSSASGILPSNQTTAAVTRPRSAETRPGSSQRSRYAEPVAESSAWGATRTAEKLVSASRSNNFTLSSGDFPTLGSEKNSKSNVVQQGHSSLGRPASASGRAAAEKETMEPTPTGSQTVVDCLDKEHVNTWTKDNSPYTGSSSPPSSGDWHRDQQQTHPYPLANVPSHQFDSWHGPPMQTSPDGIWYRGGPPGGLYRPGGPSGSYPVESYIYYPQLPARPLSNSQAGPRHGTVVSGYGPTNGVPYHTHTPDSYMVPSHPISSMRPEIYPQVHYGPTTSFGNGNEQDGPVLGMAPRPSYSHRHLSQKSNVDSENFHAGPCYYGPSKATEQVEDGHAHESHEPQYKVLLKQHNACKENDSEENNDHSVGDGVAPLDIRDHSGAPRSAEKKGGMEPAKVGLDAIILHPAKGSEIHSSVPTGLKNVVISTKSETVDDHCANTAGQGEDPHRYSVKKSSALMEKIESLNNKARLADGRCVIPAFIEEEKKRQFKNLNVKADATEVANTSNILPEKSSAETVASDGDMAKVNSSDTSTESTVNVKPKVRASETQSSAVGLLGPSDVGLAAHSQIHRRVHSKQNQAAFHTKSRFNSQDGEEWRKKSPGRDSTVPDGTVSHPESRVQDCHPCEDSSEMKEFHHMKVGDEPYSVSSMDPVDYKAQHAKMREIARQRAKQLQKEEDERIREQKARALAKLEELNKRTLAECSNQTLHYAPGIETHSGQDARMCPDSKTNTIDSGPPKFNSDSTNAVVQKDDKVNTLGVPTVMQTKAGVTRLEESVDSSPKAVSLSFVHNEPSVSLMQDVIKTQGKTDSGTHDSRLSKQKQMPHKRQDTYSEEKHVREKNVSIGVLVGSIIVGSKNLGESVPPTSSNDDGVSSNNKAMDEHSMQHRKRNGRATRNKNKSDEVSLIAISQSARTVPENVTTECCEPKFLESVVEDIPVVSETSNGAIGDPIPSDVATVSPKQGSFQGITEGVPRKVTVQWKPQPTRRVTRNPQATKSVDKFHGTEAVVWAPVGSTNKKEEVQKVTNEVNPDSSGKNVNNVELNLKYKRAEMERYVPKPIAKETSQQVKPQQLPSPSHHQTESGLKVELGSQGTTDSGGLEHSVTLKVGVLADTKNWENIKPNKPGRTHASWRRRCPPESLSPSLGFLEGSSSDSHKNTQKTCEQPLKHDSREQPKFSDDGWNDDNNCLMQCESSIAPLVEKHQAKMSRGRRQPLKGHKVAGNNNSSSDNWEPGHGRTDKGQMMTIEADEFAGRNGKRSENQCASDHPRSQWQPKSQACCEGTREQRVASQDNIFDKKSSFPGAVSQPFESKSILTASTVSSEVRNVRQHEDKRERKVGEESSIRRSPTANQDSAAASHLAPQNAEPQNEPVTSGTRRYGQHGGWLARGHETSVGGSYGLEQDTGKHNLPANVDRRKQFQRAGYYCEQNDSFQHNSAVGEEAQDGSKAAGKYRERGHNNSRRGGHFYSRNRTSDASGNGE</sequence>
<feature type="region of interest" description="Disordered" evidence="3">
    <location>
        <begin position="1553"/>
        <end position="1598"/>
    </location>
</feature>
<proteinExistence type="predicted"/>
<dbReference type="InterPro" id="IPR038808">
    <property type="entry name" value="MOS1-like"/>
</dbReference>
<feature type="region of interest" description="Disordered" evidence="3">
    <location>
        <begin position="831"/>
        <end position="864"/>
    </location>
</feature>
<feature type="compositionally biased region" description="Polar residues" evidence="3">
    <location>
        <begin position="85"/>
        <end position="106"/>
    </location>
</feature>
<feature type="compositionally biased region" description="Basic and acidic residues" evidence="3">
    <location>
        <begin position="1443"/>
        <end position="1462"/>
    </location>
</feature>
<evidence type="ECO:0000259" key="4">
    <source>
        <dbReference type="Pfam" id="PF07001"/>
    </source>
</evidence>
<organism evidence="5">
    <name type="scientific">Anthurium amnicola</name>
    <dbReference type="NCBI Taxonomy" id="1678845"/>
    <lineage>
        <taxon>Eukaryota</taxon>
        <taxon>Viridiplantae</taxon>
        <taxon>Streptophyta</taxon>
        <taxon>Embryophyta</taxon>
        <taxon>Tracheophyta</taxon>
        <taxon>Spermatophyta</taxon>
        <taxon>Magnoliopsida</taxon>
        <taxon>Liliopsida</taxon>
        <taxon>Araceae</taxon>
        <taxon>Pothoideae</taxon>
        <taxon>Potheae</taxon>
        <taxon>Anthurium</taxon>
    </lineage>
</organism>
<feature type="compositionally biased region" description="Basic and acidic residues" evidence="3">
    <location>
        <begin position="1284"/>
        <end position="1297"/>
    </location>
</feature>
<dbReference type="GO" id="GO:0040029">
    <property type="term" value="P:epigenetic regulation of gene expression"/>
    <property type="evidence" value="ECO:0007669"/>
    <property type="project" value="TreeGrafter"/>
</dbReference>
<dbReference type="PANTHER" id="PTHR34805">
    <property type="entry name" value="PROTEIN MODIFIER OF SNC1 1"/>
    <property type="match status" value="1"/>
</dbReference>
<dbReference type="InterPro" id="IPR009738">
    <property type="entry name" value="BAT2_N"/>
</dbReference>
<feature type="compositionally biased region" description="Polar residues" evidence="3">
    <location>
        <begin position="1483"/>
        <end position="1494"/>
    </location>
</feature>
<feature type="region of interest" description="Disordered" evidence="3">
    <location>
        <begin position="693"/>
        <end position="740"/>
    </location>
</feature>
<feature type="compositionally biased region" description="Polar residues" evidence="3">
    <location>
        <begin position="121"/>
        <end position="138"/>
    </location>
</feature>
<name>A0A1D1ZE71_9ARAE</name>
<feature type="compositionally biased region" description="Basic and acidic residues" evidence="3">
    <location>
        <begin position="945"/>
        <end position="955"/>
    </location>
</feature>
<feature type="domain" description="BAT2 N-terminal" evidence="4">
    <location>
        <begin position="15"/>
        <end position="129"/>
    </location>
</feature>
<feature type="compositionally biased region" description="Low complexity" evidence="3">
    <location>
        <begin position="69"/>
        <end position="84"/>
    </location>
</feature>
<feature type="compositionally biased region" description="Polar residues" evidence="3">
    <location>
        <begin position="982"/>
        <end position="996"/>
    </location>
</feature>
<dbReference type="EMBL" id="GDJX01002738">
    <property type="protein sequence ID" value="JAT65198.1"/>
    <property type="molecule type" value="Transcribed_RNA"/>
</dbReference>
<feature type="region of interest" description="Disordered" evidence="3">
    <location>
        <begin position="1"/>
        <end position="304"/>
    </location>
</feature>
<reference evidence="5" key="1">
    <citation type="submission" date="2015-07" db="EMBL/GenBank/DDBJ databases">
        <title>Transcriptome Assembly of Anthurium amnicola.</title>
        <authorList>
            <person name="Suzuki J."/>
        </authorList>
    </citation>
    <scope>NUCLEOTIDE SEQUENCE</scope>
</reference>
<feature type="compositionally biased region" description="Basic residues" evidence="3">
    <location>
        <begin position="1323"/>
        <end position="1337"/>
    </location>
</feature>
<gene>
    <name evidence="5" type="primary">MOS1</name>
    <name evidence="5" type="ORF">g.128811</name>
</gene>
<feature type="compositionally biased region" description="Basic residues" evidence="3">
    <location>
        <begin position="1242"/>
        <end position="1253"/>
    </location>
</feature>
<feature type="region of interest" description="Disordered" evidence="3">
    <location>
        <begin position="476"/>
        <end position="513"/>
    </location>
</feature>
<feature type="compositionally biased region" description="Basic and acidic residues" evidence="3">
    <location>
        <begin position="476"/>
        <end position="487"/>
    </location>
</feature>
<feature type="compositionally biased region" description="Polar residues" evidence="3">
    <location>
        <begin position="55"/>
        <end position="68"/>
    </location>
</feature>
<feature type="compositionally biased region" description="Polar residues" evidence="3">
    <location>
        <begin position="250"/>
        <end position="260"/>
    </location>
</feature>
<feature type="region of interest" description="Disordered" evidence="3">
    <location>
        <begin position="1181"/>
        <end position="1219"/>
    </location>
</feature>
<feature type="region of interest" description="Disordered" evidence="3">
    <location>
        <begin position="1323"/>
        <end position="1533"/>
    </location>
</feature>
<accession>A0A1D1ZE71</accession>
<feature type="region of interest" description="Disordered" evidence="3">
    <location>
        <begin position="1235"/>
        <end position="1300"/>
    </location>
</feature>
<feature type="region of interest" description="Disordered" evidence="3">
    <location>
        <begin position="637"/>
        <end position="660"/>
    </location>
</feature>
<feature type="compositionally biased region" description="Polar residues" evidence="3">
    <location>
        <begin position="1463"/>
        <end position="1473"/>
    </location>
</feature>
<feature type="compositionally biased region" description="Polar residues" evidence="3">
    <location>
        <begin position="1426"/>
        <end position="1442"/>
    </location>
</feature>
<feature type="coiled-coil region" evidence="2">
    <location>
        <begin position="775"/>
        <end position="821"/>
    </location>
</feature>
<keyword evidence="1" id="KW-0597">Phosphoprotein</keyword>